<keyword evidence="3 5" id="KW-1133">Transmembrane helix</keyword>
<dbReference type="RefSeq" id="WP_192773054.1">
    <property type="nucleotide sequence ID" value="NZ_BAAASY010000015.1"/>
</dbReference>
<name>A0ABR9K794_9ACTN</name>
<comment type="caution">
    <text evidence="6">The sequence shown here is derived from an EMBL/GenBank/DDBJ whole genome shotgun (WGS) entry which is preliminary data.</text>
</comment>
<keyword evidence="7" id="KW-1185">Reference proteome</keyword>
<feature type="transmembrane region" description="Helical" evidence="5">
    <location>
        <begin position="100"/>
        <end position="118"/>
    </location>
</feature>
<dbReference type="InterPro" id="IPR032808">
    <property type="entry name" value="DoxX"/>
</dbReference>
<sequence length="123" mass="13329">MNVFLWVLQILLAVMFAMSGLEKASQPWDKLTRKYPWMGHYPQAVVRLIAVPELLGALGLIVPAATGIAPILTPIAATGLAILTALAATMHIRRKETSGLTVTAVLFVLAAFVAWARFGPYAW</sequence>
<feature type="transmembrane region" description="Helical" evidence="5">
    <location>
        <begin position="60"/>
        <end position="88"/>
    </location>
</feature>
<dbReference type="Proteomes" id="UP000661607">
    <property type="component" value="Unassembled WGS sequence"/>
</dbReference>
<keyword evidence="2 5" id="KW-0812">Transmembrane</keyword>
<evidence type="ECO:0000256" key="4">
    <source>
        <dbReference type="ARBA" id="ARBA00023136"/>
    </source>
</evidence>
<organism evidence="6 7">
    <name type="scientific">Nonomuraea africana</name>
    <dbReference type="NCBI Taxonomy" id="46171"/>
    <lineage>
        <taxon>Bacteria</taxon>
        <taxon>Bacillati</taxon>
        <taxon>Actinomycetota</taxon>
        <taxon>Actinomycetes</taxon>
        <taxon>Streptosporangiales</taxon>
        <taxon>Streptosporangiaceae</taxon>
        <taxon>Nonomuraea</taxon>
    </lineage>
</organism>
<evidence type="ECO:0000256" key="5">
    <source>
        <dbReference type="SAM" id="Phobius"/>
    </source>
</evidence>
<evidence type="ECO:0000256" key="2">
    <source>
        <dbReference type="ARBA" id="ARBA00022692"/>
    </source>
</evidence>
<gene>
    <name evidence="6" type="ORF">H4W81_000206</name>
</gene>
<accession>A0ABR9K794</accession>
<keyword evidence="4 5" id="KW-0472">Membrane</keyword>
<evidence type="ECO:0000256" key="1">
    <source>
        <dbReference type="ARBA" id="ARBA00004141"/>
    </source>
</evidence>
<reference evidence="6 7" key="1">
    <citation type="submission" date="2020-10" db="EMBL/GenBank/DDBJ databases">
        <title>Sequencing the genomes of 1000 actinobacteria strains.</title>
        <authorList>
            <person name="Klenk H.-P."/>
        </authorList>
    </citation>
    <scope>NUCLEOTIDE SEQUENCE [LARGE SCALE GENOMIC DNA]</scope>
    <source>
        <strain evidence="6 7">DSM 43748</strain>
    </source>
</reference>
<dbReference type="EMBL" id="JADBEF010000001">
    <property type="protein sequence ID" value="MBE1557427.1"/>
    <property type="molecule type" value="Genomic_DNA"/>
</dbReference>
<protein>
    <submittedName>
        <fullName evidence="6">Membrane protein YphA (DoxX/SURF4 family)</fullName>
    </submittedName>
</protein>
<comment type="subcellular location">
    <subcellularLocation>
        <location evidence="1">Membrane</location>
        <topology evidence="1">Multi-pass membrane protein</topology>
    </subcellularLocation>
</comment>
<evidence type="ECO:0000313" key="7">
    <source>
        <dbReference type="Proteomes" id="UP000661607"/>
    </source>
</evidence>
<evidence type="ECO:0000256" key="3">
    <source>
        <dbReference type="ARBA" id="ARBA00022989"/>
    </source>
</evidence>
<evidence type="ECO:0000313" key="6">
    <source>
        <dbReference type="EMBL" id="MBE1557427.1"/>
    </source>
</evidence>
<proteinExistence type="predicted"/>
<dbReference type="Pfam" id="PF13564">
    <property type="entry name" value="DoxX_2"/>
    <property type="match status" value="1"/>
</dbReference>